<feature type="transmembrane region" description="Helical" evidence="1">
    <location>
        <begin position="30"/>
        <end position="48"/>
    </location>
</feature>
<comment type="caution">
    <text evidence="2">The sequence shown here is derived from an EMBL/GenBank/DDBJ whole genome shotgun (WGS) entry which is preliminary data.</text>
</comment>
<dbReference type="PATRIC" id="fig|419005.5.peg.1669"/>
<dbReference type="AlphaFoldDB" id="A0A134B7U7"/>
<name>A0A134B7U7_9BACT</name>
<protein>
    <submittedName>
        <fullName evidence="2">Uncharacterized protein</fullName>
    </submittedName>
</protein>
<keyword evidence="1" id="KW-1133">Transmembrane helix</keyword>
<dbReference type="Proteomes" id="UP000070531">
    <property type="component" value="Unassembled WGS sequence"/>
</dbReference>
<evidence type="ECO:0000313" key="2">
    <source>
        <dbReference type="EMBL" id="KXB76002.1"/>
    </source>
</evidence>
<accession>A0A134B7U7</accession>
<keyword evidence="1" id="KW-0812">Transmembrane</keyword>
<evidence type="ECO:0000313" key="3">
    <source>
        <dbReference type="Proteomes" id="UP000070531"/>
    </source>
</evidence>
<sequence>MLYSDGKVTENHYTIKPKKKKKHYLSKKHLFILLFPYLEVSLHIFSLIL</sequence>
<dbReference type="EMBL" id="LSDL01000109">
    <property type="protein sequence ID" value="KXB76002.1"/>
    <property type="molecule type" value="Genomic_DNA"/>
</dbReference>
<organism evidence="2">
    <name type="scientific">Prevotella amnii</name>
    <dbReference type="NCBI Taxonomy" id="419005"/>
    <lineage>
        <taxon>Bacteria</taxon>
        <taxon>Pseudomonadati</taxon>
        <taxon>Bacteroidota</taxon>
        <taxon>Bacteroidia</taxon>
        <taxon>Bacteroidales</taxon>
        <taxon>Prevotellaceae</taxon>
        <taxon>Prevotella</taxon>
    </lineage>
</organism>
<proteinExistence type="predicted"/>
<gene>
    <name evidence="2" type="ORF">HMPREF1860_01673</name>
</gene>
<evidence type="ECO:0000256" key="1">
    <source>
        <dbReference type="SAM" id="Phobius"/>
    </source>
</evidence>
<dbReference type="STRING" id="419005.HMPREF1860_01673"/>
<keyword evidence="1" id="KW-0472">Membrane</keyword>
<reference evidence="2 3" key="1">
    <citation type="submission" date="2016-01" db="EMBL/GenBank/DDBJ databases">
        <authorList>
            <person name="Oliw E.H."/>
        </authorList>
    </citation>
    <scope>NUCLEOTIDE SEQUENCE [LARGE SCALE GENOMIC DNA]</scope>
    <source>
        <strain evidence="2 3">DNF00307</strain>
    </source>
</reference>